<reference evidence="4" key="1">
    <citation type="journal article" date="2019" name="Int. J. Syst. Evol. Microbiol.">
        <title>The Global Catalogue of Microorganisms (GCM) 10K type strain sequencing project: providing services to taxonomists for standard genome sequencing and annotation.</title>
        <authorList>
            <consortium name="The Broad Institute Genomics Platform"/>
            <consortium name="The Broad Institute Genome Sequencing Center for Infectious Disease"/>
            <person name="Wu L."/>
            <person name="Ma J."/>
        </authorList>
    </citation>
    <scope>NUCLEOTIDE SEQUENCE [LARGE SCALE GENOMIC DNA]</scope>
    <source>
        <strain evidence="4">JCM 17459</strain>
    </source>
</reference>
<name>A0ABP6UP38_9MICO</name>
<evidence type="ECO:0000313" key="3">
    <source>
        <dbReference type="EMBL" id="GAA3514377.1"/>
    </source>
</evidence>
<dbReference type="NCBIfam" id="NF033542">
    <property type="entry name" value="transpos_IS110"/>
    <property type="match status" value="1"/>
</dbReference>
<evidence type="ECO:0000259" key="2">
    <source>
        <dbReference type="Pfam" id="PF02371"/>
    </source>
</evidence>
<sequence>METLVERCAGLDVHKDTVVACVRITSGSQVQTHAATFGTTTAELLGLRDWLTGYEVTLVGMESTGVYWKPVYYALEDAQACWLLNARHLRNVPGRKTDMADAAWIAQLIANGLVQPSFVPPKPVRELRSLTRYRKAQIEERTREAQRLDKVLQDAGVKLSSVASDILGVSGRAMLTALVSGTRDPAVMADLAKGALRKKIPALQQALRGRFSDHHALIVGEILAKIDYLEEVIARLSVEIDKVIDPFAPDRDLITTTPGINTRTAEGILAEIGADMTVFGTAERLASWAGRCPGQHESAGKSRSGAMRKGNKWLRTYLHDAATAAIKVKGSYLAALYARVKGRRGHAKAIVAVEHSILVSIFYMLERREPYQDLGADYFIRRNNPQRRARRLINELTQLGYTVTAQPVPA</sequence>
<organism evidence="3 4">
    <name type="scientific">Georgenia daeguensis</name>
    <dbReference type="NCBI Taxonomy" id="908355"/>
    <lineage>
        <taxon>Bacteria</taxon>
        <taxon>Bacillati</taxon>
        <taxon>Actinomycetota</taxon>
        <taxon>Actinomycetes</taxon>
        <taxon>Micrococcales</taxon>
        <taxon>Bogoriellaceae</taxon>
        <taxon>Georgenia</taxon>
    </lineage>
</organism>
<dbReference type="Proteomes" id="UP001499841">
    <property type="component" value="Unassembled WGS sequence"/>
</dbReference>
<feature type="domain" description="Transposase IS116/IS110/IS902 C-terminal" evidence="2">
    <location>
        <begin position="252"/>
        <end position="337"/>
    </location>
</feature>
<dbReference type="PANTHER" id="PTHR33055:SF15">
    <property type="entry name" value="TRANSPOSASE-RELATED"/>
    <property type="match status" value="1"/>
</dbReference>
<dbReference type="Pfam" id="PF01548">
    <property type="entry name" value="DEDD_Tnp_IS110"/>
    <property type="match status" value="1"/>
</dbReference>
<proteinExistence type="predicted"/>
<dbReference type="InterPro" id="IPR002525">
    <property type="entry name" value="Transp_IS110-like_N"/>
</dbReference>
<gene>
    <name evidence="3" type="ORF">GCM10022262_42320</name>
</gene>
<dbReference type="Pfam" id="PF02371">
    <property type="entry name" value="Transposase_20"/>
    <property type="match status" value="1"/>
</dbReference>
<evidence type="ECO:0000259" key="1">
    <source>
        <dbReference type="Pfam" id="PF01548"/>
    </source>
</evidence>
<comment type="caution">
    <text evidence="3">The sequence shown here is derived from an EMBL/GenBank/DDBJ whole genome shotgun (WGS) entry which is preliminary data.</text>
</comment>
<dbReference type="RefSeq" id="WP_345045686.1">
    <property type="nucleotide sequence ID" value="NZ_BAABBA010000056.1"/>
</dbReference>
<keyword evidence="4" id="KW-1185">Reference proteome</keyword>
<evidence type="ECO:0000313" key="4">
    <source>
        <dbReference type="Proteomes" id="UP001499841"/>
    </source>
</evidence>
<feature type="domain" description="Transposase IS110-like N-terminal" evidence="1">
    <location>
        <begin position="9"/>
        <end position="154"/>
    </location>
</feature>
<protein>
    <submittedName>
        <fullName evidence="3">IS110 family transposase</fullName>
    </submittedName>
</protein>
<accession>A0ABP6UP38</accession>
<dbReference type="PANTHER" id="PTHR33055">
    <property type="entry name" value="TRANSPOSASE FOR INSERTION SEQUENCE ELEMENT IS1111A"/>
    <property type="match status" value="1"/>
</dbReference>
<dbReference type="EMBL" id="BAABBA010000056">
    <property type="protein sequence ID" value="GAA3514377.1"/>
    <property type="molecule type" value="Genomic_DNA"/>
</dbReference>
<dbReference type="InterPro" id="IPR003346">
    <property type="entry name" value="Transposase_20"/>
</dbReference>
<dbReference type="InterPro" id="IPR047650">
    <property type="entry name" value="Transpos_IS110"/>
</dbReference>